<dbReference type="PANTHER" id="PTHR13036:SF0">
    <property type="entry name" value="CHITOBIOSYLDIPHOSPHODOLICHOL BETA-MANNOSYLTRANSFERASE"/>
    <property type="match status" value="1"/>
</dbReference>
<keyword evidence="8" id="KW-0256">Endoplasmic reticulum</keyword>
<keyword evidence="10" id="KW-0472">Membrane</keyword>
<evidence type="ECO:0000256" key="11">
    <source>
        <dbReference type="ARBA" id="ARBA00024899"/>
    </source>
</evidence>
<keyword evidence="9" id="KW-1133">Transmembrane helix</keyword>
<keyword evidence="7" id="KW-0812">Transmembrane</keyword>
<keyword evidence="6" id="KW-0808">Transferase</keyword>
<evidence type="ECO:0000313" key="15">
    <source>
        <dbReference type="Proteomes" id="UP001219525"/>
    </source>
</evidence>
<accession>A0AAD6YQA4</accession>
<evidence type="ECO:0000256" key="4">
    <source>
        <dbReference type="ARBA" id="ARBA00015841"/>
    </source>
</evidence>
<dbReference type="AlphaFoldDB" id="A0AAD6YQA4"/>
<dbReference type="GO" id="GO:0004578">
    <property type="term" value="F:chitobiosyldiphosphodolichol beta-mannosyltransferase activity"/>
    <property type="evidence" value="ECO:0007669"/>
    <property type="project" value="UniProtKB-EC"/>
</dbReference>
<comment type="function">
    <text evidence="11">Participates in the formation of the lipid-linked precursor oligosaccharide for N-glycosylation. Involved in assembling the dolichol-pyrophosphate-GlcNAc(2)-Man(5) intermediate on the cytoplasmic surface of the ER.</text>
</comment>
<dbReference type="Pfam" id="PF13579">
    <property type="entry name" value="Glyco_trans_4_4"/>
    <property type="match status" value="1"/>
</dbReference>
<dbReference type="PANTHER" id="PTHR13036">
    <property type="entry name" value="BETA1,4 MANNOSYLTRANSFERASE"/>
    <property type="match status" value="1"/>
</dbReference>
<evidence type="ECO:0000256" key="7">
    <source>
        <dbReference type="ARBA" id="ARBA00022692"/>
    </source>
</evidence>
<gene>
    <name evidence="14" type="ORF">GGX14DRAFT_423784</name>
</gene>
<comment type="pathway">
    <text evidence="2">Protein modification; protein glycosylation.</text>
</comment>
<evidence type="ECO:0000256" key="9">
    <source>
        <dbReference type="ARBA" id="ARBA00022989"/>
    </source>
</evidence>
<reference evidence="14" key="1">
    <citation type="submission" date="2023-03" db="EMBL/GenBank/DDBJ databases">
        <title>Massive genome expansion in bonnet fungi (Mycena s.s.) driven by repeated elements and novel gene families across ecological guilds.</title>
        <authorList>
            <consortium name="Lawrence Berkeley National Laboratory"/>
            <person name="Harder C.B."/>
            <person name="Miyauchi S."/>
            <person name="Viragh M."/>
            <person name="Kuo A."/>
            <person name="Thoen E."/>
            <person name="Andreopoulos B."/>
            <person name="Lu D."/>
            <person name="Skrede I."/>
            <person name="Drula E."/>
            <person name="Henrissat B."/>
            <person name="Morin E."/>
            <person name="Kohler A."/>
            <person name="Barry K."/>
            <person name="LaButti K."/>
            <person name="Morin E."/>
            <person name="Salamov A."/>
            <person name="Lipzen A."/>
            <person name="Mereny Z."/>
            <person name="Hegedus B."/>
            <person name="Baldrian P."/>
            <person name="Stursova M."/>
            <person name="Weitz H."/>
            <person name="Taylor A."/>
            <person name="Grigoriev I.V."/>
            <person name="Nagy L.G."/>
            <person name="Martin F."/>
            <person name="Kauserud H."/>
        </authorList>
    </citation>
    <scope>NUCLEOTIDE SEQUENCE</scope>
    <source>
        <strain evidence="14">9144</strain>
    </source>
</reference>
<dbReference type="InterPro" id="IPR028098">
    <property type="entry name" value="Glyco_trans_4-like_N"/>
</dbReference>
<keyword evidence="15" id="KW-1185">Reference proteome</keyword>
<evidence type="ECO:0000256" key="10">
    <source>
        <dbReference type="ARBA" id="ARBA00023136"/>
    </source>
</evidence>
<feature type="domain" description="Glycosyltransferase subfamily 4-like N-terminal" evidence="13">
    <location>
        <begin position="5"/>
        <end position="170"/>
    </location>
</feature>
<dbReference type="SUPFAM" id="SSF53756">
    <property type="entry name" value="UDP-Glycosyltransferase/glycogen phosphorylase"/>
    <property type="match status" value="1"/>
</dbReference>
<evidence type="ECO:0000256" key="8">
    <source>
        <dbReference type="ARBA" id="ARBA00022824"/>
    </source>
</evidence>
<comment type="caution">
    <text evidence="14">The sequence shown here is derived from an EMBL/GenBank/DDBJ whole genome shotgun (WGS) entry which is preliminary data.</text>
</comment>
<keyword evidence="5" id="KW-0328">Glycosyltransferase</keyword>
<sequence length="468" mass="52544">MMYHAESFAENEFSTDIICYGGSTPIPSLIRPNVEIRYIPEPPQWLRNMPFLISAPIKVVLQVLSIFIELFAKPEPPEFILVQNPPSIPTLGIVWIVARMRGSKVIIDWHNLGYSILAMRFPKHGERHPLVMLAKWFEATFGRTAYAHLFVTEAMREFLVEWNLQGQKVVLYDRPPRRFCQTSPQGIHELFAVKLQAKLALQPSLKGFLPDSDPPYSSAFTTTDASPCEHRIGMIDPIHSGVKAPLLRNDRPALLVSSTSWTADEDFGILLEALGTYDASARAVGSKLPKLLVIVTGKGPLREKYMAEIGALQKTWERVRCISLWLEAEDYPVLLGAADLGICLHASSSNLDLPMKVVDMFGCALPVCALNFDCLHELVNDGKNGLIFKDASQLAEQMKTLLTGFPDCPRLAALRSNLQPTVERSRAPSHSRSPPPQHVSEDTWEPWDENWARHVRPLILQDVRRNEG</sequence>
<dbReference type="EC" id="2.4.1.142" evidence="3"/>
<evidence type="ECO:0000256" key="12">
    <source>
        <dbReference type="SAM" id="MobiDB-lite"/>
    </source>
</evidence>
<evidence type="ECO:0000313" key="14">
    <source>
        <dbReference type="EMBL" id="KAJ7226085.1"/>
    </source>
</evidence>
<dbReference type="InterPro" id="IPR026051">
    <property type="entry name" value="ALG1-like"/>
</dbReference>
<dbReference type="Pfam" id="PF13692">
    <property type="entry name" value="Glyco_trans_1_4"/>
    <property type="match status" value="1"/>
</dbReference>
<evidence type="ECO:0000256" key="2">
    <source>
        <dbReference type="ARBA" id="ARBA00004922"/>
    </source>
</evidence>
<organism evidence="14 15">
    <name type="scientific">Mycena pura</name>
    <dbReference type="NCBI Taxonomy" id="153505"/>
    <lineage>
        <taxon>Eukaryota</taxon>
        <taxon>Fungi</taxon>
        <taxon>Dikarya</taxon>
        <taxon>Basidiomycota</taxon>
        <taxon>Agaricomycotina</taxon>
        <taxon>Agaricomycetes</taxon>
        <taxon>Agaricomycetidae</taxon>
        <taxon>Agaricales</taxon>
        <taxon>Marasmiineae</taxon>
        <taxon>Mycenaceae</taxon>
        <taxon>Mycena</taxon>
    </lineage>
</organism>
<dbReference type="Gene3D" id="3.40.50.2000">
    <property type="entry name" value="Glycogen Phosphorylase B"/>
    <property type="match status" value="1"/>
</dbReference>
<dbReference type="EMBL" id="JARJCW010000004">
    <property type="protein sequence ID" value="KAJ7226085.1"/>
    <property type="molecule type" value="Genomic_DNA"/>
</dbReference>
<name>A0AAD6YQA4_9AGAR</name>
<evidence type="ECO:0000256" key="1">
    <source>
        <dbReference type="ARBA" id="ARBA00004389"/>
    </source>
</evidence>
<evidence type="ECO:0000256" key="3">
    <source>
        <dbReference type="ARBA" id="ARBA00012611"/>
    </source>
</evidence>
<dbReference type="Proteomes" id="UP001219525">
    <property type="component" value="Unassembled WGS sequence"/>
</dbReference>
<evidence type="ECO:0000259" key="13">
    <source>
        <dbReference type="Pfam" id="PF13579"/>
    </source>
</evidence>
<evidence type="ECO:0000256" key="6">
    <source>
        <dbReference type="ARBA" id="ARBA00022679"/>
    </source>
</evidence>
<dbReference type="GO" id="GO:0005789">
    <property type="term" value="C:endoplasmic reticulum membrane"/>
    <property type="evidence" value="ECO:0007669"/>
    <property type="project" value="UniProtKB-SubCell"/>
</dbReference>
<proteinExistence type="predicted"/>
<feature type="region of interest" description="Disordered" evidence="12">
    <location>
        <begin position="419"/>
        <end position="446"/>
    </location>
</feature>
<protein>
    <recommendedName>
        <fullName evidence="4">Chitobiosyldiphosphodolichol beta-mannosyltransferase</fullName>
        <ecNumber evidence="3">2.4.1.142</ecNumber>
    </recommendedName>
</protein>
<comment type="subcellular location">
    <subcellularLocation>
        <location evidence="1">Endoplasmic reticulum membrane</location>
        <topology evidence="1">Single-pass membrane protein</topology>
    </subcellularLocation>
</comment>
<evidence type="ECO:0000256" key="5">
    <source>
        <dbReference type="ARBA" id="ARBA00022676"/>
    </source>
</evidence>